<organism evidence="4 5">
    <name type="scientific">Flavobacterium beibuense</name>
    <dbReference type="NCBI Taxonomy" id="657326"/>
    <lineage>
        <taxon>Bacteria</taxon>
        <taxon>Pseudomonadati</taxon>
        <taxon>Bacteroidota</taxon>
        <taxon>Flavobacteriia</taxon>
        <taxon>Flavobacteriales</taxon>
        <taxon>Flavobacteriaceae</taxon>
        <taxon>Flavobacterium</taxon>
    </lineage>
</organism>
<dbReference type="CDD" id="cd06338">
    <property type="entry name" value="PBP1_ABC_ligand_binding-like"/>
    <property type="match status" value="1"/>
</dbReference>
<sequence length="407" mass="44462">MGIPTGSIRKLKNSAMKTSPIRIGYSLSLTGPVSENAKAARLTHQIWERDINSRGGLLGRSVILTCIDDRGDAARAAAIYRDLLDNDRVDLVLGGYGTNTLAASMPVVMEYKKFLIGLMGLGVNSALGYPNYFAMIPTGMRPNTALTEGFFELAASQSPTPKTVALLSAEAEFSINPVVGARANAANYGLEVIKELRYPLSTVDFTPVIEELGRVNADILFICSYLSDSVGLIKAIRSGSYRPKMLGGAMIGPQSASVKTDLGPLLNGIVNYEYWVPVPKMEFTGVRELLAEYQRQAIKEKTDLLGYYVVPLAYAQLQVLEQAVRNTGSLEDEKLSEYCRGNAFETVMGTIRFAKGGEWEQARVVQVQFQNITNKSIETFKDDATQVIVAPRSYASGSFIYPYSPDN</sequence>
<dbReference type="SUPFAM" id="SSF53822">
    <property type="entry name" value="Periplasmic binding protein-like I"/>
    <property type="match status" value="1"/>
</dbReference>
<evidence type="ECO:0000313" key="5">
    <source>
        <dbReference type="Proteomes" id="UP000289775"/>
    </source>
</evidence>
<protein>
    <submittedName>
        <fullName evidence="4">Putative branched-chain amino acid ABC transporter binding component</fullName>
    </submittedName>
</protein>
<comment type="similarity">
    <text evidence="1">Belongs to the leucine-binding protein family.</text>
</comment>
<comment type="caution">
    <text evidence="4">The sequence shown here is derived from an EMBL/GenBank/DDBJ whole genome shotgun (WGS) entry which is preliminary data.</text>
</comment>
<dbReference type="AlphaFoldDB" id="A0A444WA84"/>
<dbReference type="EMBL" id="JUIW01000006">
    <property type="protein sequence ID" value="RYJ42809.1"/>
    <property type="molecule type" value="Genomic_DNA"/>
</dbReference>
<evidence type="ECO:0000259" key="3">
    <source>
        <dbReference type="Pfam" id="PF13458"/>
    </source>
</evidence>
<dbReference type="PANTHER" id="PTHR30483:SF6">
    <property type="entry name" value="PERIPLASMIC BINDING PROTEIN OF ABC TRANSPORTER FOR NATURAL AMINO ACIDS"/>
    <property type="match status" value="1"/>
</dbReference>
<reference evidence="4 5" key="1">
    <citation type="submission" date="2014-12" db="EMBL/GenBank/DDBJ databases">
        <title>Genome sequence of Flavobacterium beibuense RSKm HC5.</title>
        <authorList>
            <person name="Kim J.F."/>
            <person name="Song J.Y."/>
            <person name="Kwak M.-J."/>
            <person name="Lee S.-W."/>
        </authorList>
    </citation>
    <scope>NUCLEOTIDE SEQUENCE [LARGE SCALE GENOMIC DNA]</scope>
    <source>
        <strain evidence="4 5">RSKm HC5</strain>
    </source>
</reference>
<dbReference type="PANTHER" id="PTHR30483">
    <property type="entry name" value="LEUCINE-SPECIFIC-BINDING PROTEIN"/>
    <property type="match status" value="1"/>
</dbReference>
<accession>A0A444WA84</accession>
<dbReference type="Proteomes" id="UP000289775">
    <property type="component" value="Unassembled WGS sequence"/>
</dbReference>
<evidence type="ECO:0000313" key="4">
    <source>
        <dbReference type="EMBL" id="RYJ42809.1"/>
    </source>
</evidence>
<name>A0A444WA84_9FLAO</name>
<keyword evidence="2" id="KW-0732">Signal</keyword>
<keyword evidence="5" id="KW-1185">Reference proteome</keyword>
<dbReference type="Gene3D" id="3.40.50.2300">
    <property type="match status" value="2"/>
</dbReference>
<feature type="domain" description="Leucine-binding protein" evidence="3">
    <location>
        <begin position="20"/>
        <end position="366"/>
    </location>
</feature>
<dbReference type="InterPro" id="IPR028082">
    <property type="entry name" value="Peripla_BP_I"/>
</dbReference>
<gene>
    <name evidence="4" type="ORF">NU09_1908</name>
</gene>
<evidence type="ECO:0000256" key="1">
    <source>
        <dbReference type="ARBA" id="ARBA00010062"/>
    </source>
</evidence>
<evidence type="ECO:0000256" key="2">
    <source>
        <dbReference type="ARBA" id="ARBA00022729"/>
    </source>
</evidence>
<dbReference type="Pfam" id="PF13458">
    <property type="entry name" value="Peripla_BP_6"/>
    <property type="match status" value="1"/>
</dbReference>
<dbReference type="InterPro" id="IPR051010">
    <property type="entry name" value="BCAA_transport"/>
</dbReference>
<dbReference type="InterPro" id="IPR028081">
    <property type="entry name" value="Leu-bd"/>
</dbReference>
<proteinExistence type="inferred from homology"/>